<dbReference type="EMBL" id="CP021455">
    <property type="protein sequence ID" value="ARU04621.1"/>
    <property type="molecule type" value="Genomic_DNA"/>
</dbReference>
<feature type="transmembrane region" description="Helical" evidence="2">
    <location>
        <begin position="7"/>
        <end position="27"/>
    </location>
</feature>
<protein>
    <recommendedName>
        <fullName evidence="5">Signal transduction histidine kinase</fullName>
    </recommendedName>
</protein>
<feature type="transmembrane region" description="Helical" evidence="2">
    <location>
        <begin position="47"/>
        <end position="66"/>
    </location>
</feature>
<evidence type="ECO:0000256" key="2">
    <source>
        <dbReference type="SAM" id="Phobius"/>
    </source>
</evidence>
<keyword evidence="2" id="KW-0472">Membrane</keyword>
<dbReference type="KEGG" id="cser:CCO03_08005"/>
<organism evidence="3 4">
    <name type="scientific">Comamonas serinivorans</name>
    <dbReference type="NCBI Taxonomy" id="1082851"/>
    <lineage>
        <taxon>Bacteria</taxon>
        <taxon>Pseudomonadati</taxon>
        <taxon>Pseudomonadota</taxon>
        <taxon>Betaproteobacteria</taxon>
        <taxon>Burkholderiales</taxon>
        <taxon>Comamonadaceae</taxon>
        <taxon>Comamonas</taxon>
    </lineage>
</organism>
<gene>
    <name evidence="3" type="ORF">CCO03_08005</name>
</gene>
<name>A0A1Y0EMD7_9BURK</name>
<feature type="region of interest" description="Disordered" evidence="1">
    <location>
        <begin position="198"/>
        <end position="225"/>
    </location>
</feature>
<accession>A0A1Y0EMD7</accession>
<evidence type="ECO:0000313" key="4">
    <source>
        <dbReference type="Proteomes" id="UP000196138"/>
    </source>
</evidence>
<dbReference type="AlphaFoldDB" id="A0A1Y0EMD7"/>
<evidence type="ECO:0008006" key="5">
    <source>
        <dbReference type="Google" id="ProtNLM"/>
    </source>
</evidence>
<sequence>MHMSIRSILLIVVAALVAIFVAVNWTVMTTPTDLSLIFTTVYAPVGVVMLGILGVMALVFIGFVAYQQSAVLMETRRHAKELASQRELADKAEASRFTDLRGFLTEELSRLNQQIDGAGQAVQSRVDRLEIGLRETSPDGRLQQLAELSERHAQDIQARVDRLEIGLREMEGERRPAAAVVAPVTAPAEVAAPIPATWEVAPPSPADNDPVGKASPGLDPASIRY</sequence>
<keyword evidence="2" id="KW-0812">Transmembrane</keyword>
<evidence type="ECO:0000313" key="3">
    <source>
        <dbReference type="EMBL" id="ARU04621.1"/>
    </source>
</evidence>
<reference evidence="3 4" key="1">
    <citation type="submission" date="2017-05" db="EMBL/GenBank/DDBJ databases">
        <authorList>
            <person name="Song R."/>
            <person name="Chenine A.L."/>
            <person name="Ruprecht R.M."/>
        </authorList>
    </citation>
    <scope>NUCLEOTIDE SEQUENCE [LARGE SCALE GENOMIC DNA]</scope>
    <source>
        <strain evidence="3 4">DSM 26136</strain>
    </source>
</reference>
<keyword evidence="2" id="KW-1133">Transmembrane helix</keyword>
<keyword evidence="4" id="KW-1185">Reference proteome</keyword>
<evidence type="ECO:0000256" key="1">
    <source>
        <dbReference type="SAM" id="MobiDB-lite"/>
    </source>
</evidence>
<dbReference type="Proteomes" id="UP000196138">
    <property type="component" value="Chromosome"/>
</dbReference>
<proteinExistence type="predicted"/>